<keyword evidence="1" id="KW-1133">Transmembrane helix</keyword>
<protein>
    <recommendedName>
        <fullName evidence="3">Periplasmic copper-binding protein NosD beta helix domain-containing protein</fullName>
    </recommendedName>
</protein>
<organism evidence="2">
    <name type="scientific">marine sediment metagenome</name>
    <dbReference type="NCBI Taxonomy" id="412755"/>
    <lineage>
        <taxon>unclassified sequences</taxon>
        <taxon>metagenomes</taxon>
        <taxon>ecological metagenomes</taxon>
    </lineage>
</organism>
<name>X1QKX1_9ZZZZ</name>
<proteinExistence type="predicted"/>
<dbReference type="NCBIfam" id="NF033507">
    <property type="entry name" value="Loki-CTERM"/>
    <property type="match status" value="1"/>
</dbReference>
<sequence length="78" mass="8534">DYNTISGNTLIGNDICIKEAYCTGNEFSDNGSCIPQSEGLIPGYNLFFILGILSVVAIILSKKMKKTILLKTKNSKLF</sequence>
<keyword evidence="1" id="KW-0472">Membrane</keyword>
<keyword evidence="1" id="KW-0812">Transmembrane</keyword>
<feature type="transmembrane region" description="Helical" evidence="1">
    <location>
        <begin position="44"/>
        <end position="61"/>
    </location>
</feature>
<evidence type="ECO:0008006" key="3">
    <source>
        <dbReference type="Google" id="ProtNLM"/>
    </source>
</evidence>
<accession>X1QKX1</accession>
<evidence type="ECO:0000256" key="1">
    <source>
        <dbReference type="SAM" id="Phobius"/>
    </source>
</evidence>
<evidence type="ECO:0000313" key="2">
    <source>
        <dbReference type="EMBL" id="GAI69132.1"/>
    </source>
</evidence>
<dbReference type="AlphaFoldDB" id="X1QKX1"/>
<dbReference type="EMBL" id="BARW01005016">
    <property type="protein sequence ID" value="GAI69132.1"/>
    <property type="molecule type" value="Genomic_DNA"/>
</dbReference>
<comment type="caution">
    <text evidence="2">The sequence shown here is derived from an EMBL/GenBank/DDBJ whole genome shotgun (WGS) entry which is preliminary data.</text>
</comment>
<gene>
    <name evidence="2" type="ORF">S12H4_11263</name>
</gene>
<feature type="non-terminal residue" evidence="2">
    <location>
        <position position="1"/>
    </location>
</feature>
<reference evidence="2" key="1">
    <citation type="journal article" date="2014" name="Front. Microbiol.">
        <title>High frequency of phylogenetically diverse reductive dehalogenase-homologous genes in deep subseafloor sedimentary metagenomes.</title>
        <authorList>
            <person name="Kawai M."/>
            <person name="Futagami T."/>
            <person name="Toyoda A."/>
            <person name="Takaki Y."/>
            <person name="Nishi S."/>
            <person name="Hori S."/>
            <person name="Arai W."/>
            <person name="Tsubouchi T."/>
            <person name="Morono Y."/>
            <person name="Uchiyama I."/>
            <person name="Ito T."/>
            <person name="Fujiyama A."/>
            <person name="Inagaki F."/>
            <person name="Takami H."/>
        </authorList>
    </citation>
    <scope>NUCLEOTIDE SEQUENCE</scope>
    <source>
        <strain evidence="2">Expedition CK06-06</strain>
    </source>
</reference>